<feature type="region of interest" description="Disordered" evidence="1">
    <location>
        <begin position="59"/>
        <end position="102"/>
    </location>
</feature>
<reference evidence="2 3" key="1">
    <citation type="submission" date="2012-08" db="EMBL/GenBank/DDBJ databases">
        <title>Oryza genome evolution.</title>
        <authorList>
            <person name="Wing R.A."/>
        </authorList>
    </citation>
    <scope>NUCLEOTIDE SEQUENCE</scope>
</reference>
<name>A0A0D9XRG2_9ORYZ</name>
<dbReference type="EnsemblPlants" id="LPERR11G09050.2">
    <property type="protein sequence ID" value="LPERR11G09050.2"/>
    <property type="gene ID" value="LPERR11G09050"/>
</dbReference>
<dbReference type="Proteomes" id="UP000032180">
    <property type="component" value="Chromosome 11"/>
</dbReference>
<evidence type="ECO:0000313" key="3">
    <source>
        <dbReference type="Proteomes" id="UP000032180"/>
    </source>
</evidence>
<sequence>MPTPPPSAASFGPFMHRIYPCRSHLLHPPLLLLTRLFPRTAAPCLRCRLLRCTASKERKIGRGQEESKRNQRGGRPEDAKRGCGNDELRQGSPPPPISLTLSFRSRSSGLRRQITIAHPRPRLPSSLRAVVTMFCCQTISPQGLAADPPRSPPTADSMVKSQ</sequence>
<reference evidence="2" key="3">
    <citation type="submission" date="2015-04" db="UniProtKB">
        <authorList>
            <consortium name="EnsemblPlants"/>
        </authorList>
    </citation>
    <scope>IDENTIFICATION</scope>
</reference>
<keyword evidence="3" id="KW-1185">Reference proteome</keyword>
<dbReference type="Gramene" id="LPERR11G09050.2">
    <property type="protein sequence ID" value="LPERR11G09050.2"/>
    <property type="gene ID" value="LPERR11G09050"/>
</dbReference>
<accession>A0A0D9XRG2</accession>
<reference evidence="3" key="2">
    <citation type="submission" date="2013-12" db="EMBL/GenBank/DDBJ databases">
        <authorList>
            <person name="Yu Y."/>
            <person name="Lee S."/>
            <person name="de Baynast K."/>
            <person name="Wissotski M."/>
            <person name="Liu L."/>
            <person name="Talag J."/>
            <person name="Goicoechea J."/>
            <person name="Angelova A."/>
            <person name="Jetty R."/>
            <person name="Kudrna D."/>
            <person name="Golser W."/>
            <person name="Rivera L."/>
            <person name="Zhang J."/>
            <person name="Wing R."/>
        </authorList>
    </citation>
    <scope>NUCLEOTIDE SEQUENCE</scope>
</reference>
<organism evidence="2 3">
    <name type="scientific">Leersia perrieri</name>
    <dbReference type="NCBI Taxonomy" id="77586"/>
    <lineage>
        <taxon>Eukaryota</taxon>
        <taxon>Viridiplantae</taxon>
        <taxon>Streptophyta</taxon>
        <taxon>Embryophyta</taxon>
        <taxon>Tracheophyta</taxon>
        <taxon>Spermatophyta</taxon>
        <taxon>Magnoliopsida</taxon>
        <taxon>Liliopsida</taxon>
        <taxon>Poales</taxon>
        <taxon>Poaceae</taxon>
        <taxon>BOP clade</taxon>
        <taxon>Oryzoideae</taxon>
        <taxon>Oryzeae</taxon>
        <taxon>Oryzinae</taxon>
        <taxon>Leersia</taxon>
    </lineage>
</organism>
<proteinExistence type="predicted"/>
<evidence type="ECO:0000313" key="2">
    <source>
        <dbReference type="EnsemblPlants" id="LPERR11G09050.2"/>
    </source>
</evidence>
<dbReference type="AlphaFoldDB" id="A0A0D9XRG2"/>
<feature type="compositionally biased region" description="Basic and acidic residues" evidence="1">
    <location>
        <begin position="59"/>
        <end position="89"/>
    </location>
</feature>
<feature type="region of interest" description="Disordered" evidence="1">
    <location>
        <begin position="141"/>
        <end position="162"/>
    </location>
</feature>
<protein>
    <submittedName>
        <fullName evidence="2">Uncharacterized protein</fullName>
    </submittedName>
</protein>
<evidence type="ECO:0000256" key="1">
    <source>
        <dbReference type="SAM" id="MobiDB-lite"/>
    </source>
</evidence>
<dbReference type="HOGENOM" id="CLU_1680452_0_0_1"/>